<dbReference type="AlphaFoldDB" id="A0A4U5MV08"/>
<dbReference type="GO" id="GO:0016323">
    <property type="term" value="C:basolateral plasma membrane"/>
    <property type="evidence" value="ECO:0007669"/>
    <property type="project" value="UniProtKB-SubCell"/>
</dbReference>
<dbReference type="GO" id="GO:0040018">
    <property type="term" value="P:positive regulation of multicellular organism growth"/>
    <property type="evidence" value="ECO:0007669"/>
    <property type="project" value="UniProtKB-ARBA"/>
</dbReference>
<dbReference type="InterPro" id="IPR000595">
    <property type="entry name" value="cNMP-bd_dom"/>
</dbReference>
<feature type="domain" description="CNNM transmembrane" evidence="12">
    <location>
        <begin position="24"/>
        <end position="203"/>
    </location>
</feature>
<sequence>MEGLLNKISDVHTFISTGDPPEHHYFPIPMEIWILVLLIILCGLFSGLTLGLMTLSPHELVLILKSGSKQERKYAELILPVRKSGNFLLCSLLIGNTLVNSAISIIFNDFTSGITALIVSSAAIVLFGEIVPQSVCVKKGLAVGAKTIWLTRFFMVLTAPLAYPIAKLLDKILGDEVVSYDRNRLMELIKLSTIHEEALAEELKIAVGAMEISDKSVADVMTRIEDVFMLPDTTVLDTITVAEILRMGYTRIPVYSGDRNTVVSLLFVKDLALLDPDDNFTIQTVCGYYEHTLRFVFENTPLRVMLEEFKKGDYHLAMVQKNAPNEDSTLELTGAVTLEDIVEEILQAEIMDETDAVTDNVHKLRRRNAQARDLTCCALEYDLASEIISMQMQLVTLQWLMTNQRAFHPDLIDQSILEKIIRHNVRRVEISHLPEMSDPKTVIPKTAKLYSKGEPSEKFILILEGRAMVTIGQNMMTFEAGPWHYFGEDLLNRLMEVVKSTSGTGQQAQKRSLATCKSLPATTIVAASVNSSTAFAESRRTGFAPDFTAVIRDECTYLEISAQTYHLAYKSTLLYRGNSTRASTAIREASDSIKNAEEKN</sequence>
<keyword evidence="5 9" id="KW-1133">Transmembrane helix</keyword>
<evidence type="ECO:0000313" key="14">
    <source>
        <dbReference type="Proteomes" id="UP000298663"/>
    </source>
</evidence>
<dbReference type="CDD" id="cd04590">
    <property type="entry name" value="CBS_pair_CorC_HlyC_assoc"/>
    <property type="match status" value="1"/>
</dbReference>
<evidence type="ECO:0000256" key="8">
    <source>
        <dbReference type="ARBA" id="ARBA00023136"/>
    </source>
</evidence>
<keyword evidence="6" id="KW-0406">Ion transport</keyword>
<comment type="caution">
    <text evidence="13">The sequence shown here is derived from an EMBL/GenBank/DDBJ whole genome shotgun (WGS) entry which is preliminary data.</text>
</comment>
<dbReference type="GO" id="GO:0010960">
    <property type="term" value="P:magnesium ion homeostasis"/>
    <property type="evidence" value="ECO:0007669"/>
    <property type="project" value="InterPro"/>
</dbReference>
<dbReference type="SUPFAM" id="SSF51206">
    <property type="entry name" value="cAMP-binding domain-like"/>
    <property type="match status" value="1"/>
</dbReference>
<keyword evidence="8 9" id="KW-0472">Membrane</keyword>
<dbReference type="InterPro" id="IPR018490">
    <property type="entry name" value="cNMP-bd_dom_sf"/>
</dbReference>
<dbReference type="PANTHER" id="PTHR12064">
    <property type="entry name" value="METAL TRANSPORTER CNNM"/>
    <property type="match status" value="1"/>
</dbReference>
<evidence type="ECO:0008006" key="15">
    <source>
        <dbReference type="Google" id="ProtNLM"/>
    </source>
</evidence>
<evidence type="ECO:0000256" key="3">
    <source>
        <dbReference type="ARBA" id="ARBA00022692"/>
    </source>
</evidence>
<evidence type="ECO:0000259" key="12">
    <source>
        <dbReference type="PROSITE" id="PS51846"/>
    </source>
</evidence>
<dbReference type="OrthoDB" id="5353557at2759"/>
<keyword evidence="6" id="KW-0813">Transport</keyword>
<evidence type="ECO:0000313" key="13">
    <source>
        <dbReference type="EMBL" id="TKR73578.1"/>
    </source>
</evidence>
<dbReference type="GO" id="GO:0040026">
    <property type="term" value="P:positive regulation of vulval development"/>
    <property type="evidence" value="ECO:0007669"/>
    <property type="project" value="UniProtKB-ARBA"/>
</dbReference>
<name>A0A4U5MV08_STECR</name>
<dbReference type="PANTHER" id="PTHR12064:SF94">
    <property type="entry name" value="UNEXTENDED PROTEIN"/>
    <property type="match status" value="1"/>
</dbReference>
<evidence type="ECO:0000256" key="1">
    <source>
        <dbReference type="ARBA" id="ARBA00004554"/>
    </source>
</evidence>
<reference evidence="13 14" key="1">
    <citation type="journal article" date="2015" name="Genome Biol.">
        <title>Comparative genomics of Steinernema reveals deeply conserved gene regulatory networks.</title>
        <authorList>
            <person name="Dillman A.R."/>
            <person name="Macchietto M."/>
            <person name="Porter C.F."/>
            <person name="Rogers A."/>
            <person name="Williams B."/>
            <person name="Antoshechkin I."/>
            <person name="Lee M.M."/>
            <person name="Goodwin Z."/>
            <person name="Lu X."/>
            <person name="Lewis E.E."/>
            <person name="Goodrich-Blair H."/>
            <person name="Stock S.P."/>
            <person name="Adams B.J."/>
            <person name="Sternberg P.W."/>
            <person name="Mortazavi A."/>
        </authorList>
    </citation>
    <scope>NUCLEOTIDE SEQUENCE [LARGE SCALE GENOMIC DNA]</scope>
    <source>
        <strain evidence="13 14">ALL</strain>
    </source>
</reference>
<keyword evidence="7" id="KW-0129">CBS domain</keyword>
<dbReference type="FunFam" id="3.10.580.10:FF:000006">
    <property type="entry name" value="DUF21 and CBS domain protein"/>
    <property type="match status" value="1"/>
</dbReference>
<dbReference type="Pfam" id="PF25562">
    <property type="entry name" value="CNBH_CNNM2_C"/>
    <property type="match status" value="1"/>
</dbReference>
<dbReference type="EMBL" id="AZBU02000006">
    <property type="protein sequence ID" value="TKR73578.1"/>
    <property type="molecule type" value="Genomic_DNA"/>
</dbReference>
<dbReference type="GO" id="GO:1905941">
    <property type="term" value="P:positive regulation of gonad development"/>
    <property type="evidence" value="ECO:0007669"/>
    <property type="project" value="UniProtKB-ARBA"/>
</dbReference>
<gene>
    <name evidence="13" type="ORF">L596_020876</name>
</gene>
<dbReference type="GO" id="GO:0022857">
    <property type="term" value="F:transmembrane transporter activity"/>
    <property type="evidence" value="ECO:0007669"/>
    <property type="project" value="TreeGrafter"/>
</dbReference>
<organism evidence="13 14">
    <name type="scientific">Steinernema carpocapsae</name>
    <name type="common">Entomopathogenic nematode</name>
    <dbReference type="NCBI Taxonomy" id="34508"/>
    <lineage>
        <taxon>Eukaryota</taxon>
        <taxon>Metazoa</taxon>
        <taxon>Ecdysozoa</taxon>
        <taxon>Nematoda</taxon>
        <taxon>Chromadorea</taxon>
        <taxon>Rhabditida</taxon>
        <taxon>Tylenchina</taxon>
        <taxon>Panagrolaimomorpha</taxon>
        <taxon>Strongyloidoidea</taxon>
        <taxon>Steinernematidae</taxon>
        <taxon>Steinernema</taxon>
    </lineage>
</organism>
<evidence type="ECO:0000256" key="7">
    <source>
        <dbReference type="ARBA" id="ARBA00023122"/>
    </source>
</evidence>
<feature type="transmembrane region" description="Helical" evidence="10">
    <location>
        <begin position="32"/>
        <end position="55"/>
    </location>
</feature>
<dbReference type="Proteomes" id="UP000298663">
    <property type="component" value="Unassembled WGS sequence"/>
</dbReference>
<feature type="transmembrane region" description="Helical" evidence="10">
    <location>
        <begin position="113"/>
        <end position="131"/>
    </location>
</feature>
<evidence type="ECO:0000256" key="9">
    <source>
        <dbReference type="PROSITE-ProRule" id="PRU01193"/>
    </source>
</evidence>
<evidence type="ECO:0000256" key="6">
    <source>
        <dbReference type="ARBA" id="ARBA00023065"/>
    </source>
</evidence>
<dbReference type="InterPro" id="IPR046342">
    <property type="entry name" value="CBS_dom_sf"/>
</dbReference>
<dbReference type="InterPro" id="IPR002550">
    <property type="entry name" value="CNNM"/>
</dbReference>
<feature type="domain" description="Cyclic nucleotide-binding" evidence="11">
    <location>
        <begin position="421"/>
        <end position="488"/>
    </location>
</feature>
<dbReference type="GO" id="GO:0015693">
    <property type="term" value="P:magnesium ion transport"/>
    <property type="evidence" value="ECO:0007669"/>
    <property type="project" value="UniProtKB-ARBA"/>
</dbReference>
<dbReference type="GO" id="GO:0008340">
    <property type="term" value="P:determination of adult lifespan"/>
    <property type="evidence" value="ECO:0007669"/>
    <property type="project" value="UniProtKB-ARBA"/>
</dbReference>
<proteinExistence type="inferred from homology"/>
<protein>
    <recommendedName>
        <fullName evidence="15">CNNM transmembrane domain-containing protein</fullName>
    </recommendedName>
</protein>
<keyword evidence="4" id="KW-0677">Repeat</keyword>
<accession>A0A4U5MV08</accession>
<keyword evidence="14" id="KW-1185">Reference proteome</keyword>
<comment type="subcellular location">
    <subcellularLocation>
        <location evidence="1">Basolateral cell membrane</location>
        <topology evidence="1">Multi-pass membrane protein</topology>
    </subcellularLocation>
</comment>
<dbReference type="GO" id="GO:0032026">
    <property type="term" value="P:response to magnesium ion"/>
    <property type="evidence" value="ECO:0007669"/>
    <property type="project" value="UniProtKB-ARBA"/>
</dbReference>
<reference evidence="13 14" key="2">
    <citation type="journal article" date="2019" name="G3 (Bethesda)">
        <title>Hybrid Assembly of the Genome of the Entomopathogenic Nematode Steinernema carpocapsae Identifies the X-Chromosome.</title>
        <authorList>
            <person name="Serra L."/>
            <person name="Macchietto M."/>
            <person name="Macias-Munoz A."/>
            <person name="McGill C.J."/>
            <person name="Rodriguez I.M."/>
            <person name="Rodriguez B."/>
            <person name="Murad R."/>
            <person name="Mortazavi A."/>
        </authorList>
    </citation>
    <scope>NUCLEOTIDE SEQUENCE [LARGE SCALE GENOMIC DNA]</scope>
    <source>
        <strain evidence="13 14">ALL</strain>
    </source>
</reference>
<feature type="transmembrane region" description="Helical" evidence="10">
    <location>
        <begin position="143"/>
        <end position="163"/>
    </location>
</feature>
<dbReference type="InterPro" id="IPR044751">
    <property type="entry name" value="Ion_transp-like_CBS"/>
</dbReference>
<dbReference type="STRING" id="34508.A0A4U5MV08"/>
<evidence type="ECO:0000256" key="2">
    <source>
        <dbReference type="ARBA" id="ARBA00010484"/>
    </source>
</evidence>
<keyword evidence="3 9" id="KW-0812">Transmembrane</keyword>
<dbReference type="Pfam" id="PF01595">
    <property type="entry name" value="CNNM"/>
    <property type="match status" value="1"/>
</dbReference>
<evidence type="ECO:0000259" key="11">
    <source>
        <dbReference type="PROSITE" id="PS50042"/>
    </source>
</evidence>
<dbReference type="InterPro" id="IPR045095">
    <property type="entry name" value="ACDP"/>
</dbReference>
<dbReference type="SUPFAM" id="SSF54631">
    <property type="entry name" value="CBS-domain pair"/>
    <property type="match status" value="1"/>
</dbReference>
<evidence type="ECO:0000256" key="10">
    <source>
        <dbReference type="SAM" id="Phobius"/>
    </source>
</evidence>
<comment type="similarity">
    <text evidence="2">Belongs to the ACDP family.</text>
</comment>
<dbReference type="PROSITE" id="PS50042">
    <property type="entry name" value="CNMP_BINDING_3"/>
    <property type="match status" value="1"/>
</dbReference>
<dbReference type="Gene3D" id="3.10.580.10">
    <property type="entry name" value="CBS-domain"/>
    <property type="match status" value="1"/>
</dbReference>
<evidence type="ECO:0000256" key="4">
    <source>
        <dbReference type="ARBA" id="ARBA00022737"/>
    </source>
</evidence>
<dbReference type="PROSITE" id="PS51846">
    <property type="entry name" value="CNNM"/>
    <property type="match status" value="1"/>
</dbReference>
<evidence type="ECO:0000256" key="5">
    <source>
        <dbReference type="ARBA" id="ARBA00022989"/>
    </source>
</evidence>